<evidence type="ECO:0000256" key="6">
    <source>
        <dbReference type="ARBA" id="ARBA00022478"/>
    </source>
</evidence>
<dbReference type="FunFam" id="3.90.226.10:FF:000048">
    <property type="entry name" value="3,2-trans-enoyl-CoA isomerase"/>
    <property type="match status" value="1"/>
</dbReference>
<proteinExistence type="inferred from homology"/>
<evidence type="ECO:0000313" key="12">
    <source>
        <dbReference type="EMBL" id="CRK05702.1"/>
    </source>
</evidence>
<dbReference type="InterPro" id="IPR001753">
    <property type="entry name" value="Enoyl-CoA_hydra/iso"/>
</dbReference>
<evidence type="ECO:0000256" key="5">
    <source>
        <dbReference type="ARBA" id="ARBA00009430"/>
    </source>
</evidence>
<evidence type="ECO:0000256" key="1">
    <source>
        <dbReference type="ARBA" id="ARBA00004275"/>
    </source>
</evidence>
<reference evidence="13" key="1">
    <citation type="submission" date="2015-05" db="EMBL/GenBank/DDBJ databases">
        <authorList>
            <person name="Fogelqvist Johan"/>
        </authorList>
    </citation>
    <scope>NUCLEOTIDE SEQUENCE [LARGE SCALE GENOMIC DNA]</scope>
</reference>
<name>A0A0G4KK27_VERLO</name>
<comment type="subcellular location">
    <subcellularLocation>
        <location evidence="2">Nucleus</location>
        <location evidence="2">Nucleolus</location>
    </subcellularLocation>
    <subcellularLocation>
        <location evidence="1">Peroxisome</location>
    </subcellularLocation>
</comment>
<dbReference type="GO" id="GO:0000428">
    <property type="term" value="C:DNA-directed RNA polymerase complex"/>
    <property type="evidence" value="ECO:0007669"/>
    <property type="project" value="UniProtKB-KW"/>
</dbReference>
<dbReference type="Gene3D" id="3.90.226.10">
    <property type="entry name" value="2-enoyl-CoA Hydratase, Chain A, domain 1"/>
    <property type="match status" value="1"/>
</dbReference>
<dbReference type="AlphaFoldDB" id="A0A0G4KK27"/>
<evidence type="ECO:0000256" key="3">
    <source>
        <dbReference type="ARBA" id="ARBA00005005"/>
    </source>
</evidence>
<dbReference type="PANTHER" id="PTHR14440">
    <property type="entry name" value="DNA-DIRECTED RNA POLYMERASE I SUBUNIT RPA49"/>
    <property type="match status" value="1"/>
</dbReference>
<keyword evidence="8" id="KW-0804">Transcription</keyword>
<dbReference type="GO" id="GO:0016853">
    <property type="term" value="F:isomerase activity"/>
    <property type="evidence" value="ECO:0007669"/>
    <property type="project" value="UniProtKB-KW"/>
</dbReference>
<evidence type="ECO:0000256" key="7">
    <source>
        <dbReference type="ARBA" id="ARBA00023140"/>
    </source>
</evidence>
<dbReference type="GO" id="GO:0006351">
    <property type="term" value="P:DNA-templated transcription"/>
    <property type="evidence" value="ECO:0007669"/>
    <property type="project" value="InterPro"/>
</dbReference>
<evidence type="ECO:0000256" key="4">
    <source>
        <dbReference type="ARBA" id="ARBA00005254"/>
    </source>
</evidence>
<keyword evidence="10" id="KW-0539">Nucleus</keyword>
<organism evidence="12 13">
    <name type="scientific">Verticillium longisporum</name>
    <name type="common">Verticillium dahliae var. longisporum</name>
    <dbReference type="NCBI Taxonomy" id="100787"/>
    <lineage>
        <taxon>Eukaryota</taxon>
        <taxon>Fungi</taxon>
        <taxon>Dikarya</taxon>
        <taxon>Ascomycota</taxon>
        <taxon>Pezizomycotina</taxon>
        <taxon>Sordariomycetes</taxon>
        <taxon>Hypocreomycetidae</taxon>
        <taxon>Glomerellales</taxon>
        <taxon>Plectosphaerellaceae</taxon>
        <taxon>Verticillium</taxon>
    </lineage>
</organism>
<dbReference type="EMBL" id="CVQI01001113">
    <property type="protein sequence ID" value="CRK05702.1"/>
    <property type="molecule type" value="Genomic_DNA"/>
</dbReference>
<gene>
    <name evidence="12" type="ORF">BN1723_001613</name>
</gene>
<sequence>MPAPQSTADMSDVNGRKRKRDGEGKSKPKKKTAIDGDVTEVPGTPIRIKSVKKAKYCPPVIVSAPGVRLDEDITFRTYQKRQTTGRKSSRRHASEQEITLHSTKHRTVDFTAREEEVDTRGEPYQQEYVALYDPKTGGLEVIAAKKMVVRGTVRAKQADEEAMIAPADIKIFARQGLPQSFMADGIFNTVSAPGVRLDEDITFRTYQKRQTTGRKSSRRHASEQEITLHSTKHRTVDFTAREEEVDTRGEPYQQEYVALYDPKTGGLEVIAAKKMVVRGTVRAKQADEDAMIAPADIKTYQDRKVDLGQTFGTRKAKKIIESNRINAIGPKRGEQDADGNAIAAKLDSAEKATLSHIGQVTSTMASRDELQAAIDESKPVPRANLEADEVADVYDPKVIIGTDVLKAVPVRDWQEAVEKNENIDLASRYVARRIGRVGKQEKPLEKLRIMRYLYFLILFYVTAKDGRQRGTKRVPPKDQLAKNLSPAPQSADEVADVYDPKVIIGTDVLKAVPVRDWQEAVEKNENIDLASRFVARRIARIGKQEKPLEKLRLMRYLYFLILFYITARDGRQRGTKRVPPRDQLAKNLSPAPQSVIDSIRRKFSDGGEIRKFHMDLIMTHCAALSCIIDNFETKPRDLREDLRLDSRTMNQYFQEIGARIGQKKEPGEAKAQPVAKLAMPLLNAMNQENYYDLAQKLREIATHDEVFITVLVGKGRYFSAGADVSLADKAPAADDAVANRKHWLSAFVANNLNTTEAFFSHPKILVVGLNGPVIGLTAALVAFADFIYITPHTFLLTPFSSLGLVAEGGASRALVQRLGPARSHEALLMSRRITADQLLQTGFANKSFDVAQGDSDRFRDLVLAEVDDKLGEHLTGESLTGIKKLIRAPEREILERQNHKEVFAGLERFVKGVPQQEFAKIASGQKRHKL</sequence>
<feature type="region of interest" description="Disordered" evidence="11">
    <location>
        <begin position="208"/>
        <end position="227"/>
    </location>
</feature>
<evidence type="ECO:0000313" key="13">
    <source>
        <dbReference type="Proteomes" id="UP000045706"/>
    </source>
</evidence>
<dbReference type="GO" id="GO:0005777">
    <property type="term" value="C:peroxisome"/>
    <property type="evidence" value="ECO:0007669"/>
    <property type="project" value="UniProtKB-SubCell"/>
</dbReference>
<dbReference type="Pfam" id="PF06870">
    <property type="entry name" value="RNA_pol_I_A49"/>
    <property type="match status" value="2"/>
</dbReference>
<dbReference type="Proteomes" id="UP000045706">
    <property type="component" value="Unassembled WGS sequence"/>
</dbReference>
<dbReference type="SUPFAM" id="SSF52096">
    <property type="entry name" value="ClpP/crotonase"/>
    <property type="match status" value="1"/>
</dbReference>
<dbReference type="InterPro" id="IPR029045">
    <property type="entry name" value="ClpP/crotonase-like_dom_sf"/>
</dbReference>
<dbReference type="GO" id="GO:0003677">
    <property type="term" value="F:DNA binding"/>
    <property type="evidence" value="ECO:0007669"/>
    <property type="project" value="InterPro"/>
</dbReference>
<accession>A0A0G4KK27</accession>
<keyword evidence="9" id="KW-0413">Isomerase</keyword>
<dbReference type="CDD" id="cd06558">
    <property type="entry name" value="crotonase-like"/>
    <property type="match status" value="1"/>
</dbReference>
<keyword evidence="7" id="KW-0576">Peroxisome</keyword>
<comment type="similarity">
    <text evidence="4">Belongs to the enoyl-CoA hydratase/isomerase family.</text>
</comment>
<evidence type="ECO:0000256" key="10">
    <source>
        <dbReference type="ARBA" id="ARBA00023242"/>
    </source>
</evidence>
<keyword evidence="6" id="KW-0240">DNA-directed RNA polymerase</keyword>
<dbReference type="Pfam" id="PF00378">
    <property type="entry name" value="ECH_1"/>
    <property type="match status" value="1"/>
</dbReference>
<protein>
    <submittedName>
        <fullName evidence="12">Uncharacterized protein</fullName>
    </submittedName>
</protein>
<evidence type="ECO:0000256" key="8">
    <source>
        <dbReference type="ARBA" id="ARBA00023163"/>
    </source>
</evidence>
<dbReference type="InterPro" id="IPR009668">
    <property type="entry name" value="RNA_pol-assoc_fac_A49-like"/>
</dbReference>
<feature type="region of interest" description="Disordered" evidence="11">
    <location>
        <begin position="1"/>
        <end position="43"/>
    </location>
</feature>
<feature type="region of interest" description="Disordered" evidence="11">
    <location>
        <begin position="80"/>
        <end position="101"/>
    </location>
</feature>
<dbReference type="GO" id="GO:0005730">
    <property type="term" value="C:nucleolus"/>
    <property type="evidence" value="ECO:0007669"/>
    <property type="project" value="UniProtKB-SubCell"/>
</dbReference>
<comment type="pathway">
    <text evidence="3">Lipid metabolism; fatty acid beta-oxidation.</text>
</comment>
<evidence type="ECO:0000256" key="9">
    <source>
        <dbReference type="ARBA" id="ARBA00023235"/>
    </source>
</evidence>
<comment type="similarity">
    <text evidence="5">Belongs to the eukaryotic RPA49/POLR1E RNA polymerase subunit family.</text>
</comment>
<evidence type="ECO:0000256" key="11">
    <source>
        <dbReference type="SAM" id="MobiDB-lite"/>
    </source>
</evidence>
<evidence type="ECO:0000256" key="2">
    <source>
        <dbReference type="ARBA" id="ARBA00004604"/>
    </source>
</evidence>